<dbReference type="Proteomes" id="UP000041254">
    <property type="component" value="Unassembled WGS sequence"/>
</dbReference>
<dbReference type="InParanoid" id="A0A0G4EI21"/>
<dbReference type="AlphaFoldDB" id="A0A0G4EI21"/>
<feature type="transmembrane region" description="Helical" evidence="2">
    <location>
        <begin position="260"/>
        <end position="279"/>
    </location>
</feature>
<dbReference type="VEuPathDB" id="CryptoDB:Vbra_4945"/>
<keyword evidence="2" id="KW-0472">Membrane</keyword>
<gene>
    <name evidence="3" type="ORF">Vbra_4945</name>
</gene>
<organism evidence="3 4">
    <name type="scientific">Vitrella brassicaformis (strain CCMP3155)</name>
    <dbReference type="NCBI Taxonomy" id="1169540"/>
    <lineage>
        <taxon>Eukaryota</taxon>
        <taxon>Sar</taxon>
        <taxon>Alveolata</taxon>
        <taxon>Colpodellida</taxon>
        <taxon>Vitrellaceae</taxon>
        <taxon>Vitrella</taxon>
    </lineage>
</organism>
<keyword evidence="2" id="KW-1133">Transmembrane helix</keyword>
<feature type="region of interest" description="Disordered" evidence="1">
    <location>
        <begin position="1"/>
        <end position="50"/>
    </location>
</feature>
<feature type="compositionally biased region" description="Basic and acidic residues" evidence="1">
    <location>
        <begin position="443"/>
        <end position="453"/>
    </location>
</feature>
<keyword evidence="2" id="KW-0812">Transmembrane</keyword>
<dbReference type="EMBL" id="CDMY01000234">
    <property type="protein sequence ID" value="CEL95616.1"/>
    <property type="molecule type" value="Genomic_DNA"/>
</dbReference>
<reference evidence="3 4" key="1">
    <citation type="submission" date="2014-11" db="EMBL/GenBank/DDBJ databases">
        <authorList>
            <person name="Zhu J."/>
            <person name="Qi W."/>
            <person name="Song R."/>
        </authorList>
    </citation>
    <scope>NUCLEOTIDE SEQUENCE [LARGE SCALE GENOMIC DNA]</scope>
</reference>
<proteinExistence type="predicted"/>
<feature type="region of interest" description="Disordered" evidence="1">
    <location>
        <begin position="419"/>
        <end position="453"/>
    </location>
</feature>
<evidence type="ECO:0000256" key="1">
    <source>
        <dbReference type="SAM" id="MobiDB-lite"/>
    </source>
</evidence>
<evidence type="ECO:0000313" key="4">
    <source>
        <dbReference type="Proteomes" id="UP000041254"/>
    </source>
</evidence>
<name>A0A0G4EI21_VITBC</name>
<accession>A0A0G4EI21</accession>
<protein>
    <submittedName>
        <fullName evidence="3">Uncharacterized protein</fullName>
    </submittedName>
</protein>
<evidence type="ECO:0000256" key="2">
    <source>
        <dbReference type="SAM" id="Phobius"/>
    </source>
</evidence>
<feature type="transmembrane region" description="Helical" evidence="2">
    <location>
        <begin position="291"/>
        <end position="314"/>
    </location>
</feature>
<evidence type="ECO:0000313" key="3">
    <source>
        <dbReference type="EMBL" id="CEL95616.1"/>
    </source>
</evidence>
<keyword evidence="4" id="KW-1185">Reference proteome</keyword>
<feature type="compositionally biased region" description="Polar residues" evidence="1">
    <location>
        <begin position="425"/>
        <end position="442"/>
    </location>
</feature>
<sequence>MRNHIAEGSPANHVERRQNGLPSCAIEGGAPRAMSRSISASDQDSEDTLDDDSLKWRRELETTVERHTRRMEYNNRMAELIITFFTLFILIELNNIPRECELEQCLNEYLTAGGESDYDFFMTDCSVLRQQCTHGPVGRLMKKGGSFRKWADLPHNTSAIVGAYSLVADFCVCLLRQHPGDFLCDFEISTCFQFILGLFFLYWLEVRCRPPDVFLLVETQVRSMELRAAGSAIDMKIRGGGRPRGNIFSRLNHCLGDRKVVMVLFGCYFLFWLLFYRFFSGCYSTGLTEKQYIISTICGCGVAATFFMVLLEAYGEWAIQRMARNKPRGKTAEQRGKQPNVMFPAIQAGEQKLPPMTAPSSSLPAILPRSAPSMAFQSPMTDTSHSVFQPSAAAPYTINVERPVGEVARADSLEEDPFSLDASLPNLQWMSGWQSRRGNNQDNGRERGRSNRQ</sequence>